<sequence length="345" mass="40867">MIDDYYQYKSDSVQKVVQSLANVGPKRLATVLSIIAMMKDYKENGYRNINHPVVQLEHTRRLFTLLQPMTKKQTRMTQIIRFHVEKNSFTKELQKELNNVSHDCKTIIDTATKLREHIQQLPSNEDLSWSEVLKSDHDKLQILLQNAQKTLTEISNHALSRNANINTVFHTERERQRYIRKVVGKERNSFKILSNSEAIKLFEFLIKDEFETHEEYINRVRPTVESLDSFRIGKVKIRKSDYDIDTKTIRLKSYNKYLQNIYFDEWTNRVPLWKLDLFPDDYFGELPSSLDIPNIDRDTAKILYENQGNNGYSLVVKIEIDENKYSLVVNRIHLNTEWKNYDVKS</sequence>
<accession>A0A5J5HUD7</accession>
<dbReference type="RefSeq" id="WP_150440315.1">
    <property type="nucleotide sequence ID" value="NZ_VYKL01000018.1"/>
</dbReference>
<evidence type="ECO:0000313" key="2">
    <source>
        <dbReference type="Proteomes" id="UP000326671"/>
    </source>
</evidence>
<protein>
    <submittedName>
        <fullName evidence="1">Uncharacterized protein</fullName>
    </submittedName>
</protein>
<comment type="caution">
    <text evidence="1">The sequence shown here is derived from an EMBL/GenBank/DDBJ whole genome shotgun (WGS) entry which is preliminary data.</text>
</comment>
<dbReference type="Proteomes" id="UP000326671">
    <property type="component" value="Unassembled WGS sequence"/>
</dbReference>
<organism evidence="1 2">
    <name type="scientific">Niallia endozanthoxylica</name>
    <dbReference type="NCBI Taxonomy" id="2036016"/>
    <lineage>
        <taxon>Bacteria</taxon>
        <taxon>Bacillati</taxon>
        <taxon>Bacillota</taxon>
        <taxon>Bacilli</taxon>
        <taxon>Bacillales</taxon>
        <taxon>Bacillaceae</taxon>
        <taxon>Niallia</taxon>
    </lineage>
</organism>
<name>A0A5J5HUD7_9BACI</name>
<dbReference type="AlphaFoldDB" id="A0A5J5HUD7"/>
<evidence type="ECO:0000313" key="1">
    <source>
        <dbReference type="EMBL" id="KAA9023915.1"/>
    </source>
</evidence>
<gene>
    <name evidence="1" type="ORF">F4V44_12320</name>
</gene>
<keyword evidence="2" id="KW-1185">Reference proteome</keyword>
<dbReference type="EMBL" id="VYKL01000018">
    <property type="protein sequence ID" value="KAA9023915.1"/>
    <property type="molecule type" value="Genomic_DNA"/>
</dbReference>
<proteinExistence type="predicted"/>
<reference evidence="1 2" key="1">
    <citation type="submission" date="2019-09" db="EMBL/GenBank/DDBJ databases">
        <title>Whole genome sequences of isolates from the Mars Exploration Rovers.</title>
        <authorList>
            <person name="Seuylemezian A."/>
            <person name="Vaishampayan P."/>
        </authorList>
    </citation>
    <scope>NUCLEOTIDE SEQUENCE [LARGE SCALE GENOMIC DNA]</scope>
    <source>
        <strain evidence="1 2">MER_TA_151</strain>
    </source>
</reference>